<dbReference type="EMBL" id="CP016379">
    <property type="protein sequence ID" value="AZR73548.1"/>
    <property type="molecule type" value="Genomic_DNA"/>
</dbReference>
<dbReference type="Proteomes" id="UP000267250">
    <property type="component" value="Chromosome"/>
</dbReference>
<accession>A0A3S9SZ71</accession>
<dbReference type="InterPro" id="IPR025664">
    <property type="entry name" value="Spore_III_AC/AD"/>
</dbReference>
<dbReference type="AlphaFoldDB" id="A0A3S9SZ71"/>
<organism evidence="2 3">
    <name type="scientific">Anoxybacter fermentans</name>
    <dbReference type="NCBI Taxonomy" id="1323375"/>
    <lineage>
        <taxon>Bacteria</taxon>
        <taxon>Bacillati</taxon>
        <taxon>Bacillota</taxon>
        <taxon>Clostridia</taxon>
        <taxon>Halanaerobiales</taxon>
        <taxon>Anoxybacter</taxon>
    </lineage>
</organism>
<evidence type="ECO:0000256" key="1">
    <source>
        <dbReference type="SAM" id="Phobius"/>
    </source>
</evidence>
<dbReference type="NCBIfam" id="TIGR02849">
    <property type="entry name" value="spore_III_AD"/>
    <property type="match status" value="1"/>
</dbReference>
<reference evidence="2 3" key="1">
    <citation type="submission" date="2016-07" db="EMBL/GenBank/DDBJ databases">
        <title>Genome and transcriptome analysis of iron-reducing fermentative bacteria Anoxybacter fermentans.</title>
        <authorList>
            <person name="Zeng X."/>
            <person name="Shao Z."/>
        </authorList>
    </citation>
    <scope>NUCLEOTIDE SEQUENCE [LARGE SCALE GENOMIC DNA]</scope>
    <source>
        <strain evidence="2 3">DY22613</strain>
    </source>
</reference>
<feature type="transmembrane region" description="Helical" evidence="1">
    <location>
        <begin position="102"/>
        <end position="124"/>
    </location>
</feature>
<dbReference type="KEGG" id="aft:BBF96_09205"/>
<keyword evidence="1" id="KW-0472">Membrane</keyword>
<dbReference type="InterPro" id="IPR014211">
    <property type="entry name" value="Spore_III_AD"/>
</dbReference>
<keyword evidence="3" id="KW-1185">Reference proteome</keyword>
<protein>
    <submittedName>
        <fullName evidence="2">Stage III sporulation protein AD</fullName>
    </submittedName>
</protein>
<gene>
    <name evidence="2" type="ORF">BBF96_09205</name>
</gene>
<dbReference type="RefSeq" id="WP_127016888.1">
    <property type="nucleotide sequence ID" value="NZ_CP016379.1"/>
</dbReference>
<evidence type="ECO:0000313" key="2">
    <source>
        <dbReference type="EMBL" id="AZR73548.1"/>
    </source>
</evidence>
<keyword evidence="1" id="KW-1133">Transmembrane helix</keyword>
<evidence type="ECO:0000313" key="3">
    <source>
        <dbReference type="Proteomes" id="UP000267250"/>
    </source>
</evidence>
<name>A0A3S9SZ71_9FIRM</name>
<dbReference type="Pfam" id="PF06686">
    <property type="entry name" value="SpoIIIAC"/>
    <property type="match status" value="2"/>
</dbReference>
<keyword evidence="1" id="KW-0812">Transmembrane</keyword>
<sequence length="128" mass="13975">MEIFQIVGVGIITTILIMVIKEHKPEIAIQLTILVGVLIFILMMDKITGVVNVLRQLAIKANISLTYITTIFKIIGIAYIAEFGAQICRDAGEGVIAAKIEFAAKILIMIIALPIMIAIMESIVKILP</sequence>
<feature type="transmembrane region" description="Helical" evidence="1">
    <location>
        <begin position="27"/>
        <end position="44"/>
    </location>
</feature>
<dbReference type="OrthoDB" id="1682150at2"/>
<feature type="transmembrane region" description="Helical" evidence="1">
    <location>
        <begin position="64"/>
        <end position="81"/>
    </location>
</feature>
<proteinExistence type="predicted"/>